<dbReference type="InterPro" id="IPR013328">
    <property type="entry name" value="6PGD_dom2"/>
</dbReference>
<dbReference type="Gene3D" id="3.40.50.720">
    <property type="entry name" value="NAD(P)-binding Rossmann-like Domain"/>
    <property type="match status" value="1"/>
</dbReference>
<evidence type="ECO:0000256" key="5">
    <source>
        <dbReference type="ARBA" id="ARBA00022655"/>
    </source>
</evidence>
<organism evidence="13 14">
    <name type="scientific">Candidatus Paraluminiphilus aquimaris</name>
    <dbReference type="NCBI Taxonomy" id="2518994"/>
    <lineage>
        <taxon>Bacteria</taxon>
        <taxon>Pseudomonadati</taxon>
        <taxon>Pseudomonadota</taxon>
        <taxon>Gammaproteobacteria</taxon>
        <taxon>Cellvibrionales</taxon>
        <taxon>Halieaceae</taxon>
        <taxon>Candidatus Paraluminiphilus</taxon>
    </lineage>
</organism>
<dbReference type="EC" id="1.1.1.169" evidence="3 10"/>
<dbReference type="Pfam" id="PF08546">
    <property type="entry name" value="ApbA_C"/>
    <property type="match status" value="1"/>
</dbReference>
<evidence type="ECO:0000256" key="2">
    <source>
        <dbReference type="ARBA" id="ARBA00007870"/>
    </source>
</evidence>
<gene>
    <name evidence="13" type="ORF">E0F26_06105</name>
</gene>
<evidence type="ECO:0000313" key="13">
    <source>
        <dbReference type="EMBL" id="UZP74339.1"/>
    </source>
</evidence>
<comment type="function">
    <text evidence="10">Catalyzes the NADPH-dependent reduction of ketopantoate into pantoic acid.</text>
</comment>
<evidence type="ECO:0000256" key="3">
    <source>
        <dbReference type="ARBA" id="ARBA00013014"/>
    </source>
</evidence>
<comment type="similarity">
    <text evidence="2 10">Belongs to the ketopantoate reductase family.</text>
</comment>
<dbReference type="InterPro" id="IPR013332">
    <property type="entry name" value="KPR_N"/>
</dbReference>
<evidence type="ECO:0000259" key="12">
    <source>
        <dbReference type="Pfam" id="PF08546"/>
    </source>
</evidence>
<proteinExistence type="inferred from homology"/>
<feature type="domain" description="Ketopantoate reductase C-terminal" evidence="12">
    <location>
        <begin position="170"/>
        <end position="271"/>
    </location>
</feature>
<evidence type="ECO:0000313" key="14">
    <source>
        <dbReference type="Proteomes" id="UP001317963"/>
    </source>
</evidence>
<evidence type="ECO:0000256" key="10">
    <source>
        <dbReference type="RuleBase" id="RU362068"/>
    </source>
</evidence>
<evidence type="ECO:0000256" key="9">
    <source>
        <dbReference type="ARBA" id="ARBA00048793"/>
    </source>
</evidence>
<dbReference type="InterPro" id="IPR013752">
    <property type="entry name" value="KPA_reductase"/>
</dbReference>
<comment type="catalytic activity">
    <reaction evidence="9 10">
        <text>(R)-pantoate + NADP(+) = 2-dehydropantoate + NADPH + H(+)</text>
        <dbReference type="Rhea" id="RHEA:16233"/>
        <dbReference type="ChEBI" id="CHEBI:11561"/>
        <dbReference type="ChEBI" id="CHEBI:15378"/>
        <dbReference type="ChEBI" id="CHEBI:15980"/>
        <dbReference type="ChEBI" id="CHEBI:57783"/>
        <dbReference type="ChEBI" id="CHEBI:58349"/>
        <dbReference type="EC" id="1.1.1.169"/>
    </reaction>
</comment>
<dbReference type="NCBIfam" id="TIGR00745">
    <property type="entry name" value="apbA_panE"/>
    <property type="match status" value="1"/>
</dbReference>
<dbReference type="PANTHER" id="PTHR43765:SF2">
    <property type="entry name" value="2-DEHYDROPANTOATE 2-REDUCTASE"/>
    <property type="match status" value="1"/>
</dbReference>
<keyword evidence="14" id="KW-1185">Reference proteome</keyword>
<dbReference type="PANTHER" id="PTHR43765">
    <property type="entry name" value="2-DEHYDROPANTOATE 2-REDUCTASE-RELATED"/>
    <property type="match status" value="1"/>
</dbReference>
<comment type="pathway">
    <text evidence="1 10">Cofactor biosynthesis; (R)-pantothenate biosynthesis; (R)-pantoate from 3-methyl-2-oxobutanoate: step 2/2.</text>
</comment>
<dbReference type="InterPro" id="IPR003710">
    <property type="entry name" value="ApbA"/>
</dbReference>
<evidence type="ECO:0000256" key="4">
    <source>
        <dbReference type="ARBA" id="ARBA00019465"/>
    </source>
</evidence>
<dbReference type="SUPFAM" id="SSF51735">
    <property type="entry name" value="NAD(P)-binding Rossmann-fold domains"/>
    <property type="match status" value="1"/>
</dbReference>
<dbReference type="Proteomes" id="UP001317963">
    <property type="component" value="Chromosome"/>
</dbReference>
<accession>A0ABY6Q6V0</accession>
<name>A0ABY6Q6V0_9GAMM</name>
<evidence type="ECO:0000256" key="8">
    <source>
        <dbReference type="ARBA" id="ARBA00032024"/>
    </source>
</evidence>
<evidence type="ECO:0000256" key="1">
    <source>
        <dbReference type="ARBA" id="ARBA00004994"/>
    </source>
</evidence>
<evidence type="ECO:0000256" key="7">
    <source>
        <dbReference type="ARBA" id="ARBA00023002"/>
    </source>
</evidence>
<dbReference type="EMBL" id="CP036501">
    <property type="protein sequence ID" value="UZP74339.1"/>
    <property type="molecule type" value="Genomic_DNA"/>
</dbReference>
<evidence type="ECO:0000256" key="6">
    <source>
        <dbReference type="ARBA" id="ARBA00022857"/>
    </source>
</evidence>
<keyword evidence="7 10" id="KW-0560">Oxidoreductase</keyword>
<dbReference type="Gene3D" id="1.10.1040.10">
    <property type="entry name" value="N-(1-d-carboxylethyl)-l-norvaline Dehydrogenase, domain 2"/>
    <property type="match status" value="1"/>
</dbReference>
<evidence type="ECO:0000259" key="11">
    <source>
        <dbReference type="Pfam" id="PF02558"/>
    </source>
</evidence>
<dbReference type="GO" id="GO:0008677">
    <property type="term" value="F:2-dehydropantoate 2-reductase activity"/>
    <property type="evidence" value="ECO:0007669"/>
    <property type="project" value="UniProtKB-EC"/>
</dbReference>
<dbReference type="InterPro" id="IPR008927">
    <property type="entry name" value="6-PGluconate_DH-like_C_sf"/>
</dbReference>
<feature type="domain" description="Ketopantoate reductase N-terminal" evidence="11">
    <location>
        <begin position="5"/>
        <end position="145"/>
    </location>
</feature>
<dbReference type="SUPFAM" id="SSF48179">
    <property type="entry name" value="6-phosphogluconate dehydrogenase C-terminal domain-like"/>
    <property type="match status" value="1"/>
</dbReference>
<dbReference type="Pfam" id="PF02558">
    <property type="entry name" value="ApbA"/>
    <property type="match status" value="1"/>
</dbReference>
<dbReference type="InterPro" id="IPR050838">
    <property type="entry name" value="Ketopantoate_reductase"/>
</dbReference>
<sequence length="293" mass="31783">MSETWHILGVGSIGGLFAHRLHHGGATVRLLARSRTSANRTIRLTTPESDQSIRFNCVSVADEGDISHLLITSKSWAAGLALQKVRHRINHQTTLVAMMNGMQHIADLRAVAPECPLFLASTTAGCHRDKDRWIAAGTGKTLIGHPTGSAAPTWFETWQRGVPALEWCTDIDERLIEKVAINACINPLTAVHRVKNGALLSEAFKAESNSVISEVVAILEELGHTKLASGLHSTVRAVMTDTAENTSSMLSDVLAGRRTEADSILGWLLTQSTHDRPTLRALLSQLQSIEPDS</sequence>
<protein>
    <recommendedName>
        <fullName evidence="4 10">2-dehydropantoate 2-reductase</fullName>
        <ecNumber evidence="3 10">1.1.1.169</ecNumber>
    </recommendedName>
    <alternativeName>
        <fullName evidence="8 10">Ketopantoate reductase</fullName>
    </alternativeName>
</protein>
<keyword evidence="6 10" id="KW-0521">NADP</keyword>
<dbReference type="RefSeq" id="WP_279243155.1">
    <property type="nucleotide sequence ID" value="NZ_CP036501.1"/>
</dbReference>
<dbReference type="InterPro" id="IPR036291">
    <property type="entry name" value="NAD(P)-bd_dom_sf"/>
</dbReference>
<reference evidence="13 14" key="1">
    <citation type="submission" date="2019-02" db="EMBL/GenBank/DDBJ databases">
        <title>Halieaceae_genomes.</title>
        <authorList>
            <person name="Li S.-H."/>
        </authorList>
    </citation>
    <scope>NUCLEOTIDE SEQUENCE [LARGE SCALE GENOMIC DNA]</scope>
    <source>
        <strain evidence="13 14">JH123</strain>
    </source>
</reference>
<keyword evidence="5 10" id="KW-0566">Pantothenate biosynthesis</keyword>